<dbReference type="GO" id="GO:0003824">
    <property type="term" value="F:catalytic activity"/>
    <property type="evidence" value="ECO:0007669"/>
    <property type="project" value="InterPro"/>
</dbReference>
<dbReference type="Proteomes" id="UP000029964">
    <property type="component" value="Unassembled WGS sequence"/>
</dbReference>
<keyword evidence="4" id="KW-1185">Reference proteome</keyword>
<reference evidence="4" key="1">
    <citation type="journal article" date="2014" name="Genome Announc.">
        <title>Genome sequence and annotation of Acremonium chrysogenum, producer of the beta-lactam antibiotic cephalosporin C.</title>
        <authorList>
            <person name="Terfehr D."/>
            <person name="Dahlmann T.A."/>
            <person name="Specht T."/>
            <person name="Zadra I."/>
            <person name="Kuernsteiner H."/>
            <person name="Kueck U."/>
        </authorList>
    </citation>
    <scope>NUCLEOTIDE SEQUENCE [LARGE SCALE GENOMIC DNA]</scope>
    <source>
        <strain evidence="4">ATCC 11550 / CBS 779.69 / DSM 880 / IAM 14645 / JCM 23072 / IMI 49137</strain>
    </source>
</reference>
<dbReference type="GO" id="GO:0005509">
    <property type="term" value="F:calcium ion binding"/>
    <property type="evidence" value="ECO:0007669"/>
    <property type="project" value="InterPro"/>
</dbReference>
<dbReference type="InterPro" id="IPR013783">
    <property type="entry name" value="Ig-like_fold"/>
</dbReference>
<dbReference type="AlphaFoldDB" id="A0A086SZV8"/>
<comment type="caution">
    <text evidence="3">The sequence shown here is derived from an EMBL/GenBank/DDBJ whole genome shotgun (WGS) entry which is preliminary data.</text>
</comment>
<keyword evidence="1" id="KW-0732">Signal</keyword>
<dbReference type="OrthoDB" id="276515at2759"/>
<dbReference type="InterPro" id="IPR005135">
    <property type="entry name" value="Endo/exonuclease/phosphatase"/>
</dbReference>
<proteinExistence type="predicted"/>
<dbReference type="HOGENOM" id="CLU_027729_0_0_1"/>
<name>A0A086SZV8_HAPC1</name>
<dbReference type="Gene3D" id="2.60.40.10">
    <property type="entry name" value="Immunoglobulins"/>
    <property type="match status" value="1"/>
</dbReference>
<protein>
    <recommendedName>
        <fullName evidence="2">Endonuclease/exonuclease/phosphatase domain-containing protein</fullName>
    </recommendedName>
</protein>
<dbReference type="PANTHER" id="PTHR41349:SF1">
    <property type="entry name" value="PROTEIN CBG08683"/>
    <property type="match status" value="1"/>
</dbReference>
<dbReference type="InterPro" id="IPR036691">
    <property type="entry name" value="Endo/exonu/phosph_ase_sf"/>
</dbReference>
<feature type="signal peptide" evidence="1">
    <location>
        <begin position="1"/>
        <end position="21"/>
    </location>
</feature>
<evidence type="ECO:0000313" key="4">
    <source>
        <dbReference type="Proteomes" id="UP000029964"/>
    </source>
</evidence>
<sequence>MRSVLTNFCVFLAVVAAPAAAVTDSFFDLHQDEKSFAWAYARAVAEEMAAAAEPAGDPSFRLNEDKDAFTFEYSTSQPDGRNWIGIYHSGKGPANGQKIENSLLWDWAPGSEGELYLDAGTLGAGNFDAYFLAKGGYESLASSFQVTAPITFFPAKPVTLRNGRVGDGYEASVSGLVGGSSATFSLSSVKGGDWASISNAGVITGTPTEAGTTTVKVTASSGDSTASLDFHIRIAESSSPLVSELTVMTWNLWHQGTQVQGYHSKQVAFLAESNVDIVGLQESHAARSKALADALGWNYYHGNESHGILTRYAIDDTYGDITRGVGVRIGLGDNKSVNVWNLHLGYTPYGPYDFCFEGLSEEQVLANEVRSGRTPQIQNAMNQMSPHLHEADTHPVLLTGDFNAPTHLDWIEANKDTHCGKTFDWPTSKEPEKAGLIDSLRQVHPDPTADPHITWSPIFLKNPGYGNKDEPLDRIDFVYHKGRSLKPTAADTVVTGEPRPQPDHKYNEWTSDHKAVIVTFDLSS</sequence>
<accession>A0A086SZV8</accession>
<dbReference type="SUPFAM" id="SSF56219">
    <property type="entry name" value="DNase I-like"/>
    <property type="match status" value="1"/>
</dbReference>
<dbReference type="InterPro" id="IPR015919">
    <property type="entry name" value="Cadherin-like_sf"/>
</dbReference>
<dbReference type="Gene3D" id="3.60.10.10">
    <property type="entry name" value="Endonuclease/exonuclease/phosphatase"/>
    <property type="match status" value="1"/>
</dbReference>
<evidence type="ECO:0000259" key="2">
    <source>
        <dbReference type="Pfam" id="PF03372"/>
    </source>
</evidence>
<dbReference type="STRING" id="857340.A0A086SZV8"/>
<dbReference type="Pfam" id="PF05345">
    <property type="entry name" value="He_PIG"/>
    <property type="match status" value="1"/>
</dbReference>
<feature type="domain" description="Endonuclease/exonuclease/phosphatase" evidence="2">
    <location>
        <begin position="248"/>
        <end position="513"/>
    </location>
</feature>
<evidence type="ECO:0000256" key="1">
    <source>
        <dbReference type="SAM" id="SignalP"/>
    </source>
</evidence>
<gene>
    <name evidence="3" type="ORF">ACRE_066240</name>
</gene>
<dbReference type="Pfam" id="PF03372">
    <property type="entry name" value="Exo_endo_phos"/>
    <property type="match status" value="1"/>
</dbReference>
<organism evidence="3 4">
    <name type="scientific">Hapsidospora chrysogenum (strain ATCC 11550 / CBS 779.69 / DSM 880 / IAM 14645 / JCM 23072 / IMI 49137)</name>
    <name type="common">Acremonium chrysogenum</name>
    <dbReference type="NCBI Taxonomy" id="857340"/>
    <lineage>
        <taxon>Eukaryota</taxon>
        <taxon>Fungi</taxon>
        <taxon>Dikarya</taxon>
        <taxon>Ascomycota</taxon>
        <taxon>Pezizomycotina</taxon>
        <taxon>Sordariomycetes</taxon>
        <taxon>Hypocreomycetidae</taxon>
        <taxon>Hypocreales</taxon>
        <taxon>Bionectriaceae</taxon>
        <taxon>Hapsidospora</taxon>
    </lineage>
</organism>
<dbReference type="PANTHER" id="PTHR41349">
    <property type="match status" value="1"/>
</dbReference>
<evidence type="ECO:0000313" key="3">
    <source>
        <dbReference type="EMBL" id="KFH42640.1"/>
    </source>
</evidence>
<dbReference type="EMBL" id="JPKY01000089">
    <property type="protein sequence ID" value="KFH42640.1"/>
    <property type="molecule type" value="Genomic_DNA"/>
</dbReference>
<dbReference type="GO" id="GO:0016020">
    <property type="term" value="C:membrane"/>
    <property type="evidence" value="ECO:0007669"/>
    <property type="project" value="InterPro"/>
</dbReference>
<dbReference type="SUPFAM" id="SSF49313">
    <property type="entry name" value="Cadherin-like"/>
    <property type="match status" value="1"/>
</dbReference>
<feature type="chain" id="PRO_5001815251" description="Endonuclease/exonuclease/phosphatase domain-containing protein" evidence="1">
    <location>
        <begin position="22"/>
        <end position="524"/>
    </location>
</feature>